<comment type="caution">
    <text evidence="7">The sequence shown here is derived from an EMBL/GenBank/DDBJ whole genome shotgun (WGS) entry which is preliminary data.</text>
</comment>
<dbReference type="AlphaFoldDB" id="A0A816CNT6"/>
<evidence type="ECO:0000256" key="4">
    <source>
        <dbReference type="ARBA" id="ARBA00023136"/>
    </source>
</evidence>
<evidence type="ECO:0000256" key="1">
    <source>
        <dbReference type="ARBA" id="ARBA00004370"/>
    </source>
</evidence>
<organism evidence="7 8">
    <name type="scientific">Rotaria sordida</name>
    <dbReference type="NCBI Taxonomy" id="392033"/>
    <lineage>
        <taxon>Eukaryota</taxon>
        <taxon>Metazoa</taxon>
        <taxon>Spiralia</taxon>
        <taxon>Gnathifera</taxon>
        <taxon>Rotifera</taxon>
        <taxon>Eurotatoria</taxon>
        <taxon>Bdelloidea</taxon>
        <taxon>Philodinida</taxon>
        <taxon>Philodinidae</taxon>
        <taxon>Rotaria</taxon>
    </lineage>
</organism>
<accession>A0A816CNT6</accession>
<name>A0A816CNT6_9BILA</name>
<evidence type="ECO:0000256" key="5">
    <source>
        <dbReference type="SAM" id="Phobius"/>
    </source>
</evidence>
<keyword evidence="8" id="KW-1185">Reference proteome</keyword>
<evidence type="ECO:0000256" key="2">
    <source>
        <dbReference type="ARBA" id="ARBA00022692"/>
    </source>
</evidence>
<dbReference type="PANTHER" id="PTHR46641">
    <property type="entry name" value="FMRFAMIDE RECEPTOR-RELATED"/>
    <property type="match status" value="1"/>
</dbReference>
<gene>
    <name evidence="7" type="ORF">JXQ802_LOCUS51008</name>
</gene>
<feature type="transmembrane region" description="Helical" evidence="5">
    <location>
        <begin position="299"/>
        <end position="316"/>
    </location>
</feature>
<dbReference type="GO" id="GO:0016020">
    <property type="term" value="C:membrane"/>
    <property type="evidence" value="ECO:0007669"/>
    <property type="project" value="UniProtKB-SubCell"/>
</dbReference>
<keyword evidence="2 5" id="KW-0812">Transmembrane</keyword>
<keyword evidence="4 5" id="KW-0472">Membrane</keyword>
<feature type="transmembrane region" description="Helical" evidence="5">
    <location>
        <begin position="28"/>
        <end position="56"/>
    </location>
</feature>
<dbReference type="Gene3D" id="1.20.1070.10">
    <property type="entry name" value="Rhodopsin 7-helix transmembrane proteins"/>
    <property type="match status" value="1"/>
</dbReference>
<comment type="subcellular location">
    <subcellularLocation>
        <location evidence="1">Membrane</location>
    </subcellularLocation>
</comment>
<feature type="transmembrane region" description="Helical" evidence="5">
    <location>
        <begin position="118"/>
        <end position="137"/>
    </location>
</feature>
<dbReference type="InterPro" id="IPR017452">
    <property type="entry name" value="GPCR_Rhodpsn_7TM"/>
</dbReference>
<proteinExistence type="predicted"/>
<keyword evidence="3 5" id="KW-1133">Transmembrane helix</keyword>
<dbReference type="Proteomes" id="UP000663870">
    <property type="component" value="Unassembled WGS sequence"/>
</dbReference>
<feature type="domain" description="G-protein coupled receptors family 1 profile" evidence="6">
    <location>
        <begin position="47"/>
        <end position="261"/>
    </location>
</feature>
<evidence type="ECO:0000256" key="3">
    <source>
        <dbReference type="ARBA" id="ARBA00022989"/>
    </source>
</evidence>
<protein>
    <recommendedName>
        <fullName evidence="6">G-protein coupled receptors family 1 profile domain-containing protein</fullName>
    </recommendedName>
</protein>
<dbReference type="InterPro" id="IPR052954">
    <property type="entry name" value="GPCR-Ligand_Int"/>
</dbReference>
<dbReference type="PROSITE" id="PS50262">
    <property type="entry name" value="G_PROTEIN_RECEP_F1_2"/>
    <property type="match status" value="1"/>
</dbReference>
<evidence type="ECO:0000313" key="7">
    <source>
        <dbReference type="EMBL" id="CAF1624459.1"/>
    </source>
</evidence>
<dbReference type="PANTHER" id="PTHR46641:SF2">
    <property type="entry name" value="FMRFAMIDE RECEPTOR"/>
    <property type="match status" value="1"/>
</dbReference>
<evidence type="ECO:0000259" key="6">
    <source>
        <dbReference type="PROSITE" id="PS50262"/>
    </source>
</evidence>
<feature type="transmembrane region" description="Helical" evidence="5">
    <location>
        <begin position="161"/>
        <end position="180"/>
    </location>
</feature>
<dbReference type="SUPFAM" id="SSF81321">
    <property type="entry name" value="Family A G protein-coupled receptor-like"/>
    <property type="match status" value="1"/>
</dbReference>
<dbReference type="EMBL" id="CAJNOL010007044">
    <property type="protein sequence ID" value="CAF1624459.1"/>
    <property type="molecule type" value="Genomic_DNA"/>
</dbReference>
<feature type="transmembrane region" description="Helical" evidence="5">
    <location>
        <begin position="235"/>
        <end position="255"/>
    </location>
</feature>
<reference evidence="7" key="1">
    <citation type="submission" date="2021-02" db="EMBL/GenBank/DDBJ databases">
        <authorList>
            <person name="Nowell W R."/>
        </authorList>
    </citation>
    <scope>NUCLEOTIDE SEQUENCE</scope>
</reference>
<sequence length="387" mass="45129">MNCAIELQRNNYSAKILNQAMDDDAGSWWWWTNVIGTLLFGSIGIIGNIICFLVVCRFSKQHHSFVEYLRSLAIFDFLSLLFECIQSLHDLFLYLFSINLLNFRSSILCKFYEYSNHVIILLACWTIVGLTFDRLILVCDPWAKKWPNLSRRICNSKCAKGIILSLIILSLIINIPHILYQEWICRNPGYQYSAAFIGKLYLNQTQLNQTSKRLICQCRISPHLSRFKQLLYIRWKIYVLHLLCYTLIPAIILIASNTVLYFPHAIVQTLSILIFPNYHRHCHIRSLIRIRILKRLSELLNIAALGINFFLYILGIKHYRSSAIQMLGLHHFSVFLPYLTVEHRNSIGSNLCTSRKFIRTNPQINNSTIKLLKIQNNKNNISKTENL</sequence>
<evidence type="ECO:0000313" key="8">
    <source>
        <dbReference type="Proteomes" id="UP000663870"/>
    </source>
</evidence>